<dbReference type="EMBL" id="JAMYWD010000012">
    <property type="protein sequence ID" value="KAJ4953075.1"/>
    <property type="molecule type" value="Genomic_DNA"/>
</dbReference>
<evidence type="ECO:0000256" key="1">
    <source>
        <dbReference type="ARBA" id="ARBA00007626"/>
    </source>
</evidence>
<comment type="similarity">
    <text evidence="1">Belongs to the PPR family. P subfamily.</text>
</comment>
<dbReference type="Proteomes" id="UP001141806">
    <property type="component" value="Unassembled WGS sequence"/>
</dbReference>
<gene>
    <name evidence="4" type="ORF">NE237_029907</name>
</gene>
<protein>
    <recommendedName>
        <fullName evidence="6">Pentatricopeptide repeat-containing protein</fullName>
    </recommendedName>
</protein>
<reference evidence="4" key="1">
    <citation type="journal article" date="2023" name="Plant J.">
        <title>The genome of the king protea, Protea cynaroides.</title>
        <authorList>
            <person name="Chang J."/>
            <person name="Duong T.A."/>
            <person name="Schoeman C."/>
            <person name="Ma X."/>
            <person name="Roodt D."/>
            <person name="Barker N."/>
            <person name="Li Z."/>
            <person name="Van de Peer Y."/>
            <person name="Mizrachi E."/>
        </authorList>
    </citation>
    <scope>NUCLEOTIDE SEQUENCE</scope>
    <source>
        <tissue evidence="4">Young leaves</tissue>
    </source>
</reference>
<accession>A0A9Q0JWH7</accession>
<name>A0A9Q0JWH7_9MAGN</name>
<evidence type="ECO:0000313" key="4">
    <source>
        <dbReference type="EMBL" id="KAJ4953075.1"/>
    </source>
</evidence>
<dbReference type="PANTHER" id="PTHR47936:SF3">
    <property type="entry name" value="PENTACOTRIPEPTIDE-REPEAT REGION OF PRORP DOMAIN-CONTAINING PROTEIN"/>
    <property type="match status" value="1"/>
</dbReference>
<dbReference type="OrthoDB" id="185373at2759"/>
<evidence type="ECO:0000256" key="2">
    <source>
        <dbReference type="ARBA" id="ARBA00022737"/>
    </source>
</evidence>
<proteinExistence type="inferred from homology"/>
<dbReference type="PANTHER" id="PTHR47936">
    <property type="entry name" value="PPR_LONG DOMAIN-CONTAINING PROTEIN"/>
    <property type="match status" value="1"/>
</dbReference>
<comment type="caution">
    <text evidence="4">The sequence shown here is derived from an EMBL/GenBank/DDBJ whole genome shotgun (WGS) entry which is preliminary data.</text>
</comment>
<dbReference type="Gene3D" id="1.25.40.10">
    <property type="entry name" value="Tetratricopeptide repeat domain"/>
    <property type="match status" value="1"/>
</dbReference>
<dbReference type="InterPro" id="IPR011990">
    <property type="entry name" value="TPR-like_helical_dom_sf"/>
</dbReference>
<sequence>MLCSSPLTSYYNIMILAKCRSGNFQEARDLLVEIRKFRCHLNANSYNYLAYLLSCLKDGRIAEACNLLNAMEEGGYTPDAEVTFEAIVHHACRNQKLDFAIEFLK</sequence>
<dbReference type="AlphaFoldDB" id="A0A9Q0JWH7"/>
<dbReference type="NCBIfam" id="TIGR00756">
    <property type="entry name" value="PPR"/>
    <property type="match status" value="2"/>
</dbReference>
<keyword evidence="2" id="KW-0677">Repeat</keyword>
<dbReference type="PROSITE" id="PS51375">
    <property type="entry name" value="PPR"/>
    <property type="match status" value="1"/>
</dbReference>
<keyword evidence="5" id="KW-1185">Reference proteome</keyword>
<evidence type="ECO:0000256" key="3">
    <source>
        <dbReference type="PROSITE-ProRule" id="PRU00708"/>
    </source>
</evidence>
<feature type="repeat" description="PPR" evidence="3">
    <location>
        <begin position="44"/>
        <end position="78"/>
    </location>
</feature>
<dbReference type="InterPro" id="IPR002885">
    <property type="entry name" value="PPR_rpt"/>
</dbReference>
<evidence type="ECO:0000313" key="5">
    <source>
        <dbReference type="Proteomes" id="UP001141806"/>
    </source>
</evidence>
<evidence type="ECO:0008006" key="6">
    <source>
        <dbReference type="Google" id="ProtNLM"/>
    </source>
</evidence>
<organism evidence="4 5">
    <name type="scientific">Protea cynaroides</name>
    <dbReference type="NCBI Taxonomy" id="273540"/>
    <lineage>
        <taxon>Eukaryota</taxon>
        <taxon>Viridiplantae</taxon>
        <taxon>Streptophyta</taxon>
        <taxon>Embryophyta</taxon>
        <taxon>Tracheophyta</taxon>
        <taxon>Spermatophyta</taxon>
        <taxon>Magnoliopsida</taxon>
        <taxon>Proteales</taxon>
        <taxon>Proteaceae</taxon>
        <taxon>Protea</taxon>
    </lineage>
</organism>
<dbReference type="Pfam" id="PF01535">
    <property type="entry name" value="PPR"/>
    <property type="match status" value="2"/>
</dbReference>